<dbReference type="Proteomes" id="UP001311730">
    <property type="component" value="Unassembled WGS sequence"/>
</dbReference>
<organism evidence="1 2">
    <name type="scientific">Capnocytophaga gingivalis</name>
    <dbReference type="NCBI Taxonomy" id="1017"/>
    <lineage>
        <taxon>Bacteria</taxon>
        <taxon>Pseudomonadati</taxon>
        <taxon>Bacteroidota</taxon>
        <taxon>Flavobacteriia</taxon>
        <taxon>Flavobacteriales</taxon>
        <taxon>Flavobacteriaceae</taxon>
        <taxon>Capnocytophaga</taxon>
    </lineage>
</organism>
<gene>
    <name evidence="1" type="ORF">VJJ08_10245</name>
</gene>
<dbReference type="EMBL" id="JAYKBW010000011">
    <property type="protein sequence ID" value="MEB3075674.1"/>
    <property type="molecule type" value="Genomic_DNA"/>
</dbReference>
<protein>
    <submittedName>
        <fullName evidence="1">Uncharacterized protein</fullName>
    </submittedName>
</protein>
<evidence type="ECO:0000313" key="1">
    <source>
        <dbReference type="EMBL" id="MEB3075674.1"/>
    </source>
</evidence>
<sequence>MTLAGTSLQLVPIIMELVAPIESQKIYLIQARASRGNFLRRNKLRLYPNADQDNS</sequence>
<proteinExistence type="predicted"/>
<accession>A0ABU5Z9Q6</accession>
<comment type="caution">
    <text evidence="1">The sequence shown here is derived from an EMBL/GenBank/DDBJ whole genome shotgun (WGS) entry which is preliminary data.</text>
</comment>
<name>A0ABU5Z9Q6_9FLAO</name>
<dbReference type="RefSeq" id="WP_323983832.1">
    <property type="nucleotide sequence ID" value="NZ_JAYKBW010000011.1"/>
</dbReference>
<keyword evidence="2" id="KW-1185">Reference proteome</keyword>
<reference evidence="1 2" key="1">
    <citation type="submission" date="2023-12" db="EMBL/GenBank/DDBJ databases">
        <title>Genomic sequences of Capnocytophaga and Parvimonas strains.</title>
        <authorList>
            <person name="Watt R.M."/>
            <person name="Wang M."/>
            <person name="Yang T."/>
            <person name="Tong W.M."/>
        </authorList>
    </citation>
    <scope>NUCLEOTIDE SEQUENCE [LARGE SCALE GENOMIC DNA]</scope>
    <source>
        <strain evidence="1 2">CCUG 13096</strain>
    </source>
</reference>
<evidence type="ECO:0000313" key="2">
    <source>
        <dbReference type="Proteomes" id="UP001311730"/>
    </source>
</evidence>